<evidence type="ECO:0000256" key="5">
    <source>
        <dbReference type="ARBA" id="ARBA00022729"/>
    </source>
</evidence>
<evidence type="ECO:0000313" key="11">
    <source>
        <dbReference type="EMBL" id="KAK7693383.1"/>
    </source>
</evidence>
<dbReference type="PANTHER" id="PTHR12692">
    <property type="entry name" value="DOLICHYL-DIPHOSPHOOLIGOSACCHARIDE--PROTEIN GLYCOSYLTRANSFERASE-RELATED"/>
    <property type="match status" value="1"/>
</dbReference>
<evidence type="ECO:0000256" key="3">
    <source>
        <dbReference type="ARBA" id="ARBA00009561"/>
    </source>
</evidence>
<dbReference type="PANTHER" id="PTHR12692:SF0">
    <property type="entry name" value="GH11935P"/>
    <property type="match status" value="1"/>
</dbReference>
<feature type="chain" id="PRO_5043866686" evidence="10">
    <location>
        <begin position="20"/>
        <end position="316"/>
    </location>
</feature>
<accession>A0AAW0GJ67</accession>
<dbReference type="GO" id="GO:0018279">
    <property type="term" value="P:protein N-linked glycosylation via asparagine"/>
    <property type="evidence" value="ECO:0007669"/>
    <property type="project" value="TreeGrafter"/>
</dbReference>
<keyword evidence="8 9" id="KW-0472">Membrane</keyword>
<reference evidence="11 12" key="1">
    <citation type="submission" date="2022-09" db="EMBL/GenBank/DDBJ databases">
        <authorList>
            <person name="Palmer J.M."/>
        </authorList>
    </citation>
    <scope>NUCLEOTIDE SEQUENCE [LARGE SCALE GENOMIC DNA]</scope>
    <source>
        <strain evidence="11 12">DSM 7382</strain>
    </source>
</reference>
<evidence type="ECO:0000256" key="8">
    <source>
        <dbReference type="ARBA" id="ARBA00023136"/>
    </source>
</evidence>
<feature type="transmembrane region" description="Helical" evidence="9">
    <location>
        <begin position="253"/>
        <end position="273"/>
    </location>
</feature>
<comment type="similarity">
    <text evidence="3">Belongs to the OST3/OST6 family.</text>
</comment>
<evidence type="ECO:0000256" key="1">
    <source>
        <dbReference type="ARBA" id="ARBA00002791"/>
    </source>
</evidence>
<feature type="transmembrane region" description="Helical" evidence="9">
    <location>
        <begin position="285"/>
        <end position="305"/>
    </location>
</feature>
<dbReference type="InterPro" id="IPR036249">
    <property type="entry name" value="Thioredoxin-like_sf"/>
</dbReference>
<evidence type="ECO:0000256" key="4">
    <source>
        <dbReference type="ARBA" id="ARBA00022692"/>
    </source>
</evidence>
<feature type="transmembrane region" description="Helical" evidence="9">
    <location>
        <begin position="176"/>
        <end position="197"/>
    </location>
</feature>
<evidence type="ECO:0000256" key="7">
    <source>
        <dbReference type="ARBA" id="ARBA00022989"/>
    </source>
</evidence>
<organism evidence="11 12">
    <name type="scientific">Cerrena zonata</name>
    <dbReference type="NCBI Taxonomy" id="2478898"/>
    <lineage>
        <taxon>Eukaryota</taxon>
        <taxon>Fungi</taxon>
        <taxon>Dikarya</taxon>
        <taxon>Basidiomycota</taxon>
        <taxon>Agaricomycotina</taxon>
        <taxon>Agaricomycetes</taxon>
        <taxon>Polyporales</taxon>
        <taxon>Cerrenaceae</taxon>
        <taxon>Cerrena</taxon>
    </lineage>
</organism>
<evidence type="ECO:0000256" key="6">
    <source>
        <dbReference type="ARBA" id="ARBA00022824"/>
    </source>
</evidence>
<feature type="transmembrane region" description="Helical" evidence="9">
    <location>
        <begin position="204"/>
        <end position="223"/>
    </location>
</feature>
<keyword evidence="6" id="KW-0256">Endoplasmic reticulum</keyword>
<evidence type="ECO:0000313" key="12">
    <source>
        <dbReference type="Proteomes" id="UP001385951"/>
    </source>
</evidence>
<name>A0AAW0GJ67_9APHY</name>
<protein>
    <submittedName>
        <fullName evidence="11">Uncharacterized protein</fullName>
    </submittedName>
</protein>
<evidence type="ECO:0000256" key="10">
    <source>
        <dbReference type="SAM" id="SignalP"/>
    </source>
</evidence>
<evidence type="ECO:0000256" key="9">
    <source>
        <dbReference type="SAM" id="Phobius"/>
    </source>
</evidence>
<dbReference type="AlphaFoldDB" id="A0AAW0GJ67"/>
<feature type="signal peptide" evidence="10">
    <location>
        <begin position="1"/>
        <end position="19"/>
    </location>
</feature>
<dbReference type="GO" id="GO:0008250">
    <property type="term" value="C:oligosaccharyltransferase complex"/>
    <property type="evidence" value="ECO:0007669"/>
    <property type="project" value="TreeGrafter"/>
</dbReference>
<dbReference type="Pfam" id="PF04756">
    <property type="entry name" value="OST3_OST6"/>
    <property type="match status" value="1"/>
</dbReference>
<keyword evidence="5 10" id="KW-0732">Signal</keyword>
<keyword evidence="12" id="KW-1185">Reference proteome</keyword>
<gene>
    <name evidence="11" type="ORF">QCA50_002951</name>
</gene>
<dbReference type="InterPro" id="IPR021149">
    <property type="entry name" value="OligosaccharylTrfase_OST3/OST6"/>
</dbReference>
<keyword evidence="4 9" id="KW-0812">Transmembrane</keyword>
<evidence type="ECO:0000256" key="2">
    <source>
        <dbReference type="ARBA" id="ARBA00004477"/>
    </source>
</evidence>
<dbReference type="SUPFAM" id="SSF52833">
    <property type="entry name" value="Thioredoxin-like"/>
    <property type="match status" value="1"/>
</dbReference>
<dbReference type="Gene3D" id="3.40.30.10">
    <property type="entry name" value="Glutaredoxin"/>
    <property type="match status" value="1"/>
</dbReference>
<dbReference type="EMBL" id="JASBNA010000003">
    <property type="protein sequence ID" value="KAK7693383.1"/>
    <property type="molecule type" value="Genomic_DNA"/>
</dbReference>
<keyword evidence="7 9" id="KW-1133">Transmembrane helix</keyword>
<proteinExistence type="inferred from homology"/>
<dbReference type="Proteomes" id="UP001385951">
    <property type="component" value="Unassembled WGS sequence"/>
</dbReference>
<sequence>MYLLPLLSFLLLPLSFVVAKEDPHAELVKLAAANKGVIPLDERVYNLLTSPKRTWSSSVQFTALDPKRRCSPCKEFNPSFNQVAKAWQKVPAEQRDTHFFASLDFDNGMAVFQKLGMQSAPIVHVYPAAEGPRKSPSGKTSPFTYDFSYGFEAGPLAESLSQHTPVPIPYKAPIDWGRWATVAAFGVIFAVTLRFIAPILQSRWTWAAGTVLTILIMTAGHMFTRIRGAPNSGPNGQWIAPGYQNQFGQETQVVAMTYGLLGSAILMLTVVTPYTSSPRRQRAQVYLWSFVIFIMYSVLVSLFRVKNRGYPFKLLL</sequence>
<comment type="caution">
    <text evidence="11">The sequence shown here is derived from an EMBL/GenBank/DDBJ whole genome shotgun (WGS) entry which is preliminary data.</text>
</comment>
<comment type="subcellular location">
    <subcellularLocation>
        <location evidence="2">Endoplasmic reticulum membrane</location>
        <topology evidence="2">Multi-pass membrane protein</topology>
    </subcellularLocation>
</comment>
<dbReference type="CDD" id="cd02947">
    <property type="entry name" value="TRX_family"/>
    <property type="match status" value="1"/>
</dbReference>
<comment type="function">
    <text evidence="1">Subunit of the oligosaccharyl transferase (OST) complex that catalyzes the initial transfer of a defined glycan (Glc(3)Man(9)GlcNAc(2) in eukaryotes) from the lipid carrier dolichol-pyrophosphate to an asparagine residue within an Asn-X-Ser/Thr consensus motif in nascent polypeptide chains, the first step in protein N-glycosylation. N-glycosylation occurs cotranslationally and the complex associates with the Sec61 complex at the channel-forming translocon complex that mediates protein translocation across the endoplasmic reticulum (ER). All subunits are required for a maximal enzyme activity.</text>
</comment>